<feature type="compositionally biased region" description="Polar residues" evidence="4">
    <location>
        <begin position="2102"/>
        <end position="2111"/>
    </location>
</feature>
<reference evidence="8" key="1">
    <citation type="submission" date="2016-03" db="UniProtKB">
        <authorList>
            <consortium name="WormBaseParasite"/>
        </authorList>
    </citation>
    <scope>IDENTIFICATION</scope>
</reference>
<dbReference type="PANTHER" id="PTHR24006">
    <property type="entry name" value="UBIQUITIN CARBOXYL-TERMINAL HYDROLASE"/>
    <property type="match status" value="1"/>
</dbReference>
<sequence length="2822" mass="318774">MNSDNEDCNFDIIESERPDSPPILPQLFNESDSSDEITFPANDLLILSRCVTAFSWSVPVEPDLSLEKVLLACNALAESGNYDKCPYFKQFLEDVALNVFDKLLCDKVGQNWEDIINHYIFGHCLLTVRIFALLAGWDNVDIFRVVEPMFNPESNFNLRCNQDSHTRKCVRFGNDFNYIERFDFITSKLPELDSSAEQSDVTIYCNSNNFGCQIFLADFINLFGRCGGFDNLLGRFRHIQEKPIPVPVIYTYLRPFRLCSNMIGNDVRKYYISPIVDIVLDVIKCLTEGDIRQLLRDNQRSSFLGDFSIIRILHLCSIESSTFNQDEVDNIHLDLILKVIKIDLFGAKMSALTEINNNIEASNRISVNSYIPKEKLLDCLKSNEILSNLLRENLHQPQYVKKVARIVRFLLENDALSLGDLDEIWRTQTGRHDVIAQNVEFLIIQSVKYFSAKHLDQLFDSFKATLLGSPKQQQERVIRLIPRLVAEDPKGLAQNAATFLWELSIRPLLLPDINSAALEAHYEVISTTIRIELGFVERWLGDFSEIIKSNTNDFAVDCAARQMVKVFLLLDYVNKREFLKRIISRGIIDDCIKGLKKFVDKHIKSSRANGLESVSSQAPSTTSTLSRGEMTTNTLESISALKSTSSESFHHATSYYCQIRDRLNLIYFLGKESDECLTITQLNQLWNCLIVDVMAEAADHETSSNDTDSLVGGISSFSDTIEGRNISFKWFSPATNRLVRRFATIFFQKNVMEIKPELFTPAGIELFKDFFVYVNIESGESAIDPNNPMGIDYLWNIVLIANDKVAQIAIEMLLDIFVKTHMSSTLGSNFINKCRDFLSSSFNKILENLRTHGITSADGSLCRIYGSAFHEQSALTTFVRDIEQDLMVIDRVIRVLRCFLVESERNFVALRSRLPLFQSWCGSALRVKVNFEAVVEGTDVDKELIRIGASGGFQYSSSVRYIESHANETLYNLRQRMLTLRLMDIFSSSNFFSESDDEVNKDAKLAGLIDKFAVKLEVPTNISLNTSLSTYFLINSCDFLFIEEDTTNSVSFDAMLLLSSKRGFQRVIEEPVEEEIPQRSNLSESSSSPGNRSSPFSSSPIHEREEEADSASPPSALGGNDENSSSRSSPLGSSSSLQNSLKSDLEPFDHSDGEMPSIFMETNLPDYIISEDSNFVRLLFDIGNMAVFLDMGELRDGVFDVLFSIPINLTYQEALQTCFVSPIELNRLKDLLNTSPCALNLSCSTRQKFDDFEHGGITQQLYFLQVIYATLYPSILAKTSDPAHIDFSEEVFFHMRSFLQNGGLSTLLSSSVLQNSKALSTRPLSRLFFLWICRLVNLCLYCCMYSLKEVMVVEDPHYCGLFTLCQMVAQSEMPSCDSIMAKYAQAYAIYARSHEVDRDEICKRWLAVPAQSCRKLRDIIWMISSVHSASHIGSPVLSESDISLALKANLAPSQDSGCISPRVTTFTSQPADASTVTCTFSTTCGLKPAALQTFFYVGQWDTNLLTVDCLRMLIPTKDKIDPNNALIPHLLNLQSGRTPGCLSTSAISSLTYLLSLSPDADLIACRSDDEVLKSWLDFLRSVLFQSSSTNIRRLSAVSAHAVISCGQMSFNSHTSVPEICEFMLKYLVQIINEADYDNTLHCSEGVRLFLRIIGHLVALNHIPSFIPRIFVDEWNWLIKAIKTNSTVEGENFPTPTHFMIPDLVTSHLRLCTCLIKFQDDNIFDSSVEGHVDLNLLDTIITSILFPAAVRRNELWLHKSEPSATSEALTSASALVSICKALAPPPPSVASCAFSLLGHLMLPSSMWLSWENVEEKNFSDSVESESTEEWIDVGPSYVGLKNPGSLCYMNAVLQQVFAIIPIRNAILSAPVLQTLKEGGVNISELYSTYGFIRSEMDETKLTQLCSLFGLQDMFAFLAYTRQTFYEPVHFWRHFKLWGSPTAYNEQHDAQEFFSCFVDTIDEAIKLCGKPKIIEQYLGGIFVDQKECFRCHQVNSREESFLAISVDVQNRTTLSESLEEYVKSDLLEGNNAYFCEKCNKKVAARKRTCIKSLPQILTIHLKRFIFDYERDVPQKSDDFFSFPMNLDMAPYTVECLASRDEPSEGNTNGSDSRPISPAAESNLVRQVTRYVLRGVVVHSGRASGGHYFSYIRSRDQKTGKYLWHLFNDSKVSEVDLNSPAIIHDKWFGGVNPAPRTTAIASFKRYWSAYMLFYEREDFKDAFDVPQISHSLQSLSLLESNQTVSPCPAHIARKIYAEDVEYFNIKALTSHAFKTFMYGVVDKQFQLCIDSPEVSYSLANLVFHYCFELHFKQKGFEPFKWINLFLNLIQKDLAIKKLLADVAVFSPFSSPHDIFFKSPCPQLRFLYSTLLFRLMCPSKDEEGANELAERVLEKILDELPNCFSCRSDGLEDVLIGPLNIYDSYSYTLVDNVKNLIKNSSGGQLFALLLDYMRVSDDNVERLGNLGVHTDLIKIIMEGVPKAGLRKLSEITVVLANYDPLKSQLEKLESIIGPELAPFMQESARMFIISEAARSHVSVDTDPALSFAPPYTSPAFIAVDRYRLHLFQLSFVLAVHYSPVNLLLKCLQVFFWRANKRESALSVDSIMTDVDLPSFVKILIKNCVNQGSVMTVAALLSTIIRNSQPRSEVVLKELVHMIFQQNDFTPQASVLTDLSIAIFMELLNCYDGLWEYRMRLVFDQQQEVDILNRISFNTPTLPRSLGMRLLRAIAAITTQLTGFREFFYIHCEIGLRLHQIMDSIVGNIDYPNSIASQKYEETLCQALNVLHDLPKSPTECVEPDAQNSPSAENYKVNASSQSTRSSSSEE</sequence>
<organism evidence="8">
    <name type="scientific">Hymenolepis diminuta</name>
    <name type="common">Rat tapeworm</name>
    <dbReference type="NCBI Taxonomy" id="6216"/>
    <lineage>
        <taxon>Eukaryota</taxon>
        <taxon>Metazoa</taxon>
        <taxon>Spiralia</taxon>
        <taxon>Lophotrochozoa</taxon>
        <taxon>Platyhelminthes</taxon>
        <taxon>Cestoda</taxon>
        <taxon>Eucestoda</taxon>
        <taxon>Cyclophyllidea</taxon>
        <taxon>Hymenolepididae</taxon>
        <taxon>Hymenolepis</taxon>
    </lineage>
</organism>
<dbReference type="Proteomes" id="UP000274504">
    <property type="component" value="Unassembled WGS sequence"/>
</dbReference>
<keyword evidence="1" id="KW-0645">Protease</keyword>
<dbReference type="STRING" id="6216.A0A0R3SU99"/>
<feature type="compositionally biased region" description="Low complexity" evidence="4">
    <location>
        <begin position="1125"/>
        <end position="1142"/>
    </location>
</feature>
<dbReference type="Gene3D" id="3.90.70.10">
    <property type="entry name" value="Cysteine proteinases"/>
    <property type="match status" value="1"/>
</dbReference>
<dbReference type="InterPro" id="IPR038765">
    <property type="entry name" value="Papain-like_cys_pep_sf"/>
</dbReference>
<feature type="region of interest" description="Disordered" evidence="4">
    <location>
        <begin position="2097"/>
        <end position="2116"/>
    </location>
</feature>
<evidence type="ECO:0000259" key="5">
    <source>
        <dbReference type="PROSITE" id="PS50235"/>
    </source>
</evidence>
<protein>
    <submittedName>
        <fullName evidence="8">USP domain-containing protein</fullName>
    </submittedName>
</protein>
<dbReference type="GO" id="GO:0004843">
    <property type="term" value="F:cysteine-type deubiquitinase activity"/>
    <property type="evidence" value="ECO:0007669"/>
    <property type="project" value="InterPro"/>
</dbReference>
<feature type="region of interest" description="Disordered" evidence="4">
    <location>
        <begin position="2790"/>
        <end position="2822"/>
    </location>
</feature>
<dbReference type="Pfam" id="PF25010">
    <property type="entry name" value="ARM_UBP24_USP9X-Y"/>
    <property type="match status" value="1"/>
</dbReference>
<dbReference type="PANTHER" id="PTHR24006:SF925">
    <property type="entry name" value="UBIQUITINYL HYDROLASE 1"/>
    <property type="match status" value="1"/>
</dbReference>
<dbReference type="InterPro" id="IPR028889">
    <property type="entry name" value="USP"/>
</dbReference>
<feature type="compositionally biased region" description="Basic and acidic residues" evidence="4">
    <location>
        <begin position="1143"/>
        <end position="1153"/>
    </location>
</feature>
<gene>
    <name evidence="6" type="ORF">HDID_LOCUS9061</name>
</gene>
<dbReference type="InterPro" id="IPR001394">
    <property type="entry name" value="Peptidase_C19_UCH"/>
</dbReference>
<dbReference type="WBParaSite" id="HDID_0000906301-mRNA-1">
    <property type="protein sequence ID" value="HDID_0000906301-mRNA-1"/>
    <property type="gene ID" value="HDID_0000906301"/>
</dbReference>
<dbReference type="OrthoDB" id="289038at2759"/>
<evidence type="ECO:0000256" key="4">
    <source>
        <dbReference type="SAM" id="MobiDB-lite"/>
    </source>
</evidence>
<feature type="compositionally biased region" description="Low complexity" evidence="4">
    <location>
        <begin position="1078"/>
        <end position="1100"/>
    </location>
</feature>
<dbReference type="GO" id="GO:0016477">
    <property type="term" value="P:cell migration"/>
    <property type="evidence" value="ECO:0007669"/>
    <property type="project" value="TreeGrafter"/>
</dbReference>
<evidence type="ECO:0000313" key="6">
    <source>
        <dbReference type="EMBL" id="VDL61379.1"/>
    </source>
</evidence>
<feature type="region of interest" description="Disordered" evidence="4">
    <location>
        <begin position="610"/>
        <end position="629"/>
    </location>
</feature>
<name>A0A0R3SU99_HYMDI</name>
<dbReference type="PROSITE" id="PS00973">
    <property type="entry name" value="USP_2"/>
    <property type="match status" value="1"/>
</dbReference>
<evidence type="ECO:0000313" key="8">
    <source>
        <dbReference type="WBParaSite" id="HDID_0000906301-mRNA-1"/>
    </source>
</evidence>
<dbReference type="InterPro" id="IPR050164">
    <property type="entry name" value="Peptidase_C19"/>
</dbReference>
<proteinExistence type="predicted"/>
<feature type="domain" description="USP" evidence="5">
    <location>
        <begin position="1837"/>
        <end position="2214"/>
    </location>
</feature>
<keyword evidence="3" id="KW-0378">Hydrolase</keyword>
<dbReference type="InterPro" id="IPR056850">
    <property type="entry name" value="ARM_UBP34_24_USP9X_Y"/>
</dbReference>
<dbReference type="EMBL" id="UYSG01011202">
    <property type="protein sequence ID" value="VDL61379.1"/>
    <property type="molecule type" value="Genomic_DNA"/>
</dbReference>
<feature type="region of interest" description="Disordered" evidence="4">
    <location>
        <begin position="1070"/>
        <end position="1156"/>
    </location>
</feature>
<dbReference type="InterPro" id="IPR018200">
    <property type="entry name" value="USP_CS"/>
</dbReference>
<evidence type="ECO:0000256" key="1">
    <source>
        <dbReference type="ARBA" id="ARBA00022670"/>
    </source>
</evidence>
<dbReference type="PROSITE" id="PS50235">
    <property type="entry name" value="USP_3"/>
    <property type="match status" value="1"/>
</dbReference>
<dbReference type="GO" id="GO:0005829">
    <property type="term" value="C:cytosol"/>
    <property type="evidence" value="ECO:0007669"/>
    <property type="project" value="TreeGrafter"/>
</dbReference>
<dbReference type="Pfam" id="PF00443">
    <property type="entry name" value="UCH"/>
    <property type="match status" value="1"/>
</dbReference>
<evidence type="ECO:0000256" key="3">
    <source>
        <dbReference type="ARBA" id="ARBA00022801"/>
    </source>
</evidence>
<evidence type="ECO:0000256" key="2">
    <source>
        <dbReference type="ARBA" id="ARBA00022786"/>
    </source>
</evidence>
<dbReference type="PROSITE" id="PS00972">
    <property type="entry name" value="USP_1"/>
    <property type="match status" value="1"/>
</dbReference>
<keyword evidence="2" id="KW-0833">Ubl conjugation pathway</keyword>
<feature type="compositionally biased region" description="Low complexity" evidence="4">
    <location>
        <begin position="2811"/>
        <end position="2822"/>
    </location>
</feature>
<dbReference type="FunFam" id="3.90.70.10:FF:000022">
    <property type="entry name" value="Ubiquitin carboxyl-terminal hydrolase 24"/>
    <property type="match status" value="1"/>
</dbReference>
<dbReference type="GO" id="GO:0005634">
    <property type="term" value="C:nucleus"/>
    <property type="evidence" value="ECO:0007669"/>
    <property type="project" value="TreeGrafter"/>
</dbReference>
<dbReference type="SUPFAM" id="SSF54001">
    <property type="entry name" value="Cysteine proteinases"/>
    <property type="match status" value="1"/>
</dbReference>
<dbReference type="GO" id="GO:0016579">
    <property type="term" value="P:protein deubiquitination"/>
    <property type="evidence" value="ECO:0007669"/>
    <property type="project" value="InterPro"/>
</dbReference>
<reference evidence="6 7" key="2">
    <citation type="submission" date="2018-11" db="EMBL/GenBank/DDBJ databases">
        <authorList>
            <consortium name="Pathogen Informatics"/>
        </authorList>
    </citation>
    <scope>NUCLEOTIDE SEQUENCE [LARGE SCALE GENOMIC DNA]</scope>
</reference>
<accession>A0A0R3SU99</accession>
<dbReference type="GO" id="GO:0006508">
    <property type="term" value="P:proteolysis"/>
    <property type="evidence" value="ECO:0007669"/>
    <property type="project" value="UniProtKB-KW"/>
</dbReference>
<evidence type="ECO:0000313" key="7">
    <source>
        <dbReference type="Proteomes" id="UP000274504"/>
    </source>
</evidence>